<gene>
    <name evidence="1" type="ORF">FA740_05355</name>
</gene>
<dbReference type="Pfam" id="PF13252">
    <property type="entry name" value="Phage_capsid_3"/>
    <property type="match status" value="1"/>
</dbReference>
<dbReference type="EMBL" id="SUNH01000007">
    <property type="protein sequence ID" value="TJZ85828.1"/>
    <property type="molecule type" value="Genomic_DNA"/>
</dbReference>
<proteinExistence type="predicted"/>
<comment type="caution">
    <text evidence="1">The sequence shown here is derived from an EMBL/GenBank/DDBJ whole genome shotgun (WGS) entry which is preliminary data.</text>
</comment>
<evidence type="ECO:0000313" key="2">
    <source>
        <dbReference type="Proteomes" id="UP000306223"/>
    </source>
</evidence>
<accession>A0A4V5MTW7</accession>
<name>A0A4V5MTW7_9RHOB</name>
<reference evidence="1 2" key="1">
    <citation type="submission" date="2019-04" db="EMBL/GenBank/DDBJ databases">
        <authorList>
            <person name="Li J."/>
        </authorList>
    </citation>
    <scope>NUCLEOTIDE SEQUENCE [LARGE SCALE GENOMIC DNA]</scope>
    <source>
        <strain evidence="1 2">CCTCC AB2016182</strain>
    </source>
</reference>
<dbReference type="NCBIfam" id="TIGR04387">
    <property type="entry name" value="capsid_maj_N4"/>
    <property type="match status" value="1"/>
</dbReference>
<dbReference type="AlphaFoldDB" id="A0A4V5MTW7"/>
<evidence type="ECO:0000313" key="1">
    <source>
        <dbReference type="EMBL" id="TJZ85828.1"/>
    </source>
</evidence>
<dbReference type="Proteomes" id="UP000306223">
    <property type="component" value="Unassembled WGS sequence"/>
</dbReference>
<keyword evidence="2" id="KW-1185">Reference proteome</keyword>
<sequence>MKTTFGINSPQAVKRWANDLATQTSKEMYFTKFIGTGENNIIERKVDLEQAAGDEIIFDLNMSLRGDMTEGDDVVEGREENLTFLQDRVRIDQARKGTDAGGRMTRKRTLHNLRTIARDRTAEFTAEWTDELMIVYLSGAQPGQYVNEDAKVRRPFASNPIEAPDSYHMVYGGSAVSKATLEVTHTMSRELIERTSVMPKMMTAIDPTGQTVKMSPVRLEEGGKHFLMLMSPFQMHDLRNGAGDLGWAAIQKSAAAAEGKNNPLFKGGSGMINNTVLHEHENVRRFRDYGAGQNVEAHRALFMGRQAGVLAYGNGGSGSRFQWVEESKDAGNRVAIYCGAILGFKKSRFGGRDFGVITVDTASKNPNPAIAA</sequence>
<dbReference type="RefSeq" id="WP_136855753.1">
    <property type="nucleotide sequence ID" value="NZ_SUNH01000007.1"/>
</dbReference>
<dbReference type="OrthoDB" id="8197113at2"/>
<organism evidence="1 2">
    <name type="scientific">Paracoccus hibiscisoli</name>
    <dbReference type="NCBI Taxonomy" id="2023261"/>
    <lineage>
        <taxon>Bacteria</taxon>
        <taxon>Pseudomonadati</taxon>
        <taxon>Pseudomonadota</taxon>
        <taxon>Alphaproteobacteria</taxon>
        <taxon>Rhodobacterales</taxon>
        <taxon>Paracoccaceae</taxon>
        <taxon>Paracoccus</taxon>
    </lineage>
</organism>
<protein>
    <submittedName>
        <fullName evidence="1">N4-gp56 family major capsid protein</fullName>
    </submittedName>
</protein>
<dbReference type="InterPro" id="IPR025267">
    <property type="entry name" value="ORF017-like"/>
</dbReference>